<reference evidence="5 6" key="2">
    <citation type="journal article" date="2014" name="J. Gen. Appl. Microbiol.">
        <title>The early diverging ascomycetous budding yeast Saitoella complicata has three histone deacetylases belonging to the Clr6, Hos2, and Rpd3 lineages.</title>
        <authorList>
            <person name="Nishida H."/>
            <person name="Matsumoto T."/>
            <person name="Kondo S."/>
            <person name="Hamamoto M."/>
            <person name="Yoshikawa H."/>
        </authorList>
    </citation>
    <scope>NUCLEOTIDE SEQUENCE [LARGE SCALE GENOMIC DNA]</scope>
    <source>
        <strain evidence="5 6">NRRL Y-17804</strain>
    </source>
</reference>
<evidence type="ECO:0000256" key="4">
    <source>
        <dbReference type="ARBA" id="ARBA00035264"/>
    </source>
</evidence>
<keyword evidence="6" id="KW-1185">Reference proteome</keyword>
<dbReference type="Pfam" id="PF01084">
    <property type="entry name" value="Ribosomal_S18"/>
    <property type="match status" value="1"/>
</dbReference>
<keyword evidence="2" id="KW-0689">Ribosomal protein</keyword>
<evidence type="ECO:0000313" key="6">
    <source>
        <dbReference type="Proteomes" id="UP000033140"/>
    </source>
</evidence>
<dbReference type="PRINTS" id="PR00974">
    <property type="entry name" value="RIBOSOMALS18"/>
</dbReference>
<dbReference type="GO" id="GO:0003735">
    <property type="term" value="F:structural constituent of ribosome"/>
    <property type="evidence" value="ECO:0007669"/>
    <property type="project" value="InterPro"/>
</dbReference>
<evidence type="ECO:0000313" key="5">
    <source>
        <dbReference type="EMBL" id="GAO49908.1"/>
    </source>
</evidence>
<dbReference type="GO" id="GO:0070181">
    <property type="term" value="F:small ribosomal subunit rRNA binding"/>
    <property type="evidence" value="ECO:0007669"/>
    <property type="project" value="TreeGrafter"/>
</dbReference>
<accession>A0A0E9NJD3</accession>
<dbReference type="STRING" id="698492.A0A0E9NJD3"/>
<dbReference type="InterPro" id="IPR036870">
    <property type="entry name" value="Ribosomal_bS18_sf"/>
</dbReference>
<sequence>MGSRDQLGGRGGVLGLGDMWGLPGTAGAASAGARDFDQVNVQVLHQRKHITARMFRSSLRSVQSVCSRATFSTSARVCNTTSNEKTADALFSMLSQIKEDKPADPTSTSTAPKLDWQATMDKKSTSGADALKWATQQSTEDDPETPIRLSRNTIREFSYGQTYEPRDFSFEKAEEVRLDRRHKRGMVKRDRIEALGVNPEKEWKNPFLLNAFVTEMGRIRPASDTGISAKNQRRVARAIKRARAFGVMPVYSKFQVSASNTNRRNY</sequence>
<comment type="similarity">
    <text evidence="1">Belongs to the bacterial ribosomal protein bS18 family.</text>
</comment>
<organism evidence="5 6">
    <name type="scientific">Saitoella complicata (strain BCRC 22490 / CBS 7301 / JCM 7358 / NBRC 10748 / NRRL Y-17804)</name>
    <dbReference type="NCBI Taxonomy" id="698492"/>
    <lineage>
        <taxon>Eukaryota</taxon>
        <taxon>Fungi</taxon>
        <taxon>Dikarya</taxon>
        <taxon>Ascomycota</taxon>
        <taxon>Taphrinomycotina</taxon>
        <taxon>Taphrinomycotina incertae sedis</taxon>
        <taxon>Saitoella</taxon>
    </lineage>
</organism>
<reference evidence="5 6" key="1">
    <citation type="journal article" date="2011" name="J. Gen. Appl. Microbiol.">
        <title>Draft genome sequencing of the enigmatic yeast Saitoella complicata.</title>
        <authorList>
            <person name="Nishida H."/>
            <person name="Hamamoto M."/>
            <person name="Sugiyama J."/>
        </authorList>
    </citation>
    <scope>NUCLEOTIDE SEQUENCE [LARGE SCALE GENOMIC DNA]</scope>
    <source>
        <strain evidence="5 6">NRRL Y-17804</strain>
    </source>
</reference>
<dbReference type="InterPro" id="IPR001648">
    <property type="entry name" value="Ribosomal_bS18"/>
</dbReference>
<dbReference type="SUPFAM" id="SSF46911">
    <property type="entry name" value="Ribosomal protein S18"/>
    <property type="match status" value="1"/>
</dbReference>
<dbReference type="PANTHER" id="PTHR13479">
    <property type="entry name" value="30S RIBOSOMAL PROTEIN S18"/>
    <property type="match status" value="1"/>
</dbReference>
<dbReference type="AlphaFoldDB" id="A0A0E9NJD3"/>
<dbReference type="EMBL" id="BACD03000027">
    <property type="protein sequence ID" value="GAO49908.1"/>
    <property type="molecule type" value="Genomic_DNA"/>
</dbReference>
<dbReference type="GO" id="GO:0032543">
    <property type="term" value="P:mitochondrial translation"/>
    <property type="evidence" value="ECO:0007669"/>
    <property type="project" value="TreeGrafter"/>
</dbReference>
<dbReference type="GO" id="GO:0005763">
    <property type="term" value="C:mitochondrial small ribosomal subunit"/>
    <property type="evidence" value="ECO:0007669"/>
    <property type="project" value="TreeGrafter"/>
</dbReference>
<proteinExistence type="inferred from homology"/>
<name>A0A0E9NJD3_SAICN</name>
<dbReference type="OMA" id="HITARMF"/>
<keyword evidence="3" id="KW-0687">Ribonucleoprotein</keyword>
<gene>
    <name evidence="5" type="ORF">G7K_4044-t1</name>
</gene>
<dbReference type="Proteomes" id="UP000033140">
    <property type="component" value="Unassembled WGS sequence"/>
</dbReference>
<evidence type="ECO:0000256" key="3">
    <source>
        <dbReference type="ARBA" id="ARBA00023274"/>
    </source>
</evidence>
<dbReference type="PANTHER" id="PTHR13479:SF40">
    <property type="entry name" value="SMALL RIBOSOMAL SUBUNIT PROTEIN BS18M"/>
    <property type="match status" value="1"/>
</dbReference>
<reference evidence="5 6" key="3">
    <citation type="journal article" date="2015" name="Genome Announc.">
        <title>Draft Genome Sequence of the Archiascomycetous Yeast Saitoella complicata.</title>
        <authorList>
            <person name="Yamauchi K."/>
            <person name="Kondo S."/>
            <person name="Hamamoto M."/>
            <person name="Takahashi Y."/>
            <person name="Ogura Y."/>
            <person name="Hayashi T."/>
            <person name="Nishida H."/>
        </authorList>
    </citation>
    <scope>NUCLEOTIDE SEQUENCE [LARGE SCALE GENOMIC DNA]</scope>
    <source>
        <strain evidence="5 6">NRRL Y-17804</strain>
    </source>
</reference>
<evidence type="ECO:0000256" key="2">
    <source>
        <dbReference type="ARBA" id="ARBA00022980"/>
    </source>
</evidence>
<protein>
    <recommendedName>
        <fullName evidence="4">Small ribosomal subunit protein bS18m</fullName>
    </recommendedName>
</protein>
<comment type="caution">
    <text evidence="5">The sequence shown here is derived from an EMBL/GenBank/DDBJ whole genome shotgun (WGS) entry which is preliminary data.</text>
</comment>
<dbReference type="Gene3D" id="4.10.640.10">
    <property type="entry name" value="Ribosomal protein S18"/>
    <property type="match status" value="1"/>
</dbReference>
<evidence type="ECO:0000256" key="1">
    <source>
        <dbReference type="ARBA" id="ARBA00005589"/>
    </source>
</evidence>